<dbReference type="GO" id="GO:0002188">
    <property type="term" value="P:translation reinitiation"/>
    <property type="evidence" value="ECO:0007669"/>
    <property type="project" value="TreeGrafter"/>
</dbReference>
<dbReference type="PANTHER" id="PTHR12789">
    <property type="entry name" value="DENSITY-REGULATED PROTEIN HOMOLOG"/>
    <property type="match status" value="1"/>
</dbReference>
<feature type="region of interest" description="Disordered" evidence="1">
    <location>
        <begin position="70"/>
        <end position="103"/>
    </location>
</feature>
<name>D8M4X0_BLAHO</name>
<evidence type="ECO:0000256" key="1">
    <source>
        <dbReference type="SAM" id="MobiDB-lite"/>
    </source>
</evidence>
<gene>
    <name evidence="3" type="ORF">GSBLH_T00003036001</name>
</gene>
<dbReference type="GO" id="GO:0001731">
    <property type="term" value="P:formation of translation preinitiation complex"/>
    <property type="evidence" value="ECO:0007669"/>
    <property type="project" value="TreeGrafter"/>
</dbReference>
<feature type="compositionally biased region" description="Basic and acidic residues" evidence="1">
    <location>
        <begin position="77"/>
        <end position="86"/>
    </location>
</feature>
<sequence>MSVAPKDVELCPVCGLPPEYCEYGPNFDLCKPWLKENHLDLYPDLAEFEVTEEMEAATLEAISARDAITGSLGPDFVEDRRTKEEEPKDDEEREDSDILGKGSSKEKVHHYSRWSRAVWYLFRMASNTMQMLILKLPPRHLERSFRAAALRRRMRRV</sequence>
<dbReference type="AlphaFoldDB" id="D8M4X0"/>
<proteinExistence type="predicted"/>
<reference evidence="3" key="1">
    <citation type="submission" date="2010-02" db="EMBL/GenBank/DDBJ databases">
        <title>Sequencing and annotation of the Blastocystis hominis genome.</title>
        <authorList>
            <person name="Wincker P."/>
        </authorList>
    </citation>
    <scope>NUCLEOTIDE SEQUENCE</scope>
    <source>
        <strain evidence="3">Singapore isolate B</strain>
    </source>
</reference>
<dbReference type="InterPro" id="IPR050318">
    <property type="entry name" value="DENR/SUI1_TIF"/>
</dbReference>
<dbReference type="GeneID" id="24920159"/>
<dbReference type="PANTHER" id="PTHR12789:SF0">
    <property type="entry name" value="DENSITY-REGULATED PROTEIN"/>
    <property type="match status" value="1"/>
</dbReference>
<dbReference type="OrthoDB" id="277199at2759"/>
<dbReference type="InterPro" id="IPR048517">
    <property type="entry name" value="DENR_N"/>
</dbReference>
<dbReference type="EMBL" id="FN668655">
    <property type="protein sequence ID" value="CBK23109.2"/>
    <property type="molecule type" value="Genomic_DNA"/>
</dbReference>
<dbReference type="Proteomes" id="UP000008312">
    <property type="component" value="Unassembled WGS sequence"/>
</dbReference>
<evidence type="ECO:0000313" key="3">
    <source>
        <dbReference type="EMBL" id="CBK23109.2"/>
    </source>
</evidence>
<feature type="compositionally biased region" description="Acidic residues" evidence="1">
    <location>
        <begin position="87"/>
        <end position="97"/>
    </location>
</feature>
<feature type="domain" description="DENR N-terminal" evidence="2">
    <location>
        <begin position="11"/>
        <end position="43"/>
    </location>
</feature>
<organism evidence="3">
    <name type="scientific">Blastocystis hominis</name>
    <dbReference type="NCBI Taxonomy" id="12968"/>
    <lineage>
        <taxon>Eukaryota</taxon>
        <taxon>Sar</taxon>
        <taxon>Stramenopiles</taxon>
        <taxon>Bigyra</taxon>
        <taxon>Opalozoa</taxon>
        <taxon>Opalinata</taxon>
        <taxon>Blastocystidae</taxon>
        <taxon>Blastocystis</taxon>
    </lineage>
</organism>
<dbReference type="InParanoid" id="D8M4X0"/>
<keyword evidence="4" id="KW-1185">Reference proteome</keyword>
<dbReference type="RefSeq" id="XP_012897157.1">
    <property type="nucleotide sequence ID" value="XM_013041703.1"/>
</dbReference>
<evidence type="ECO:0000313" key="4">
    <source>
        <dbReference type="Proteomes" id="UP000008312"/>
    </source>
</evidence>
<protein>
    <recommendedName>
        <fullName evidence="2">DENR N-terminal domain-containing protein</fullName>
    </recommendedName>
</protein>
<dbReference type="Pfam" id="PF21023">
    <property type="entry name" value="DENR_N"/>
    <property type="match status" value="1"/>
</dbReference>
<accession>D8M4X0</accession>
<evidence type="ECO:0000259" key="2">
    <source>
        <dbReference type="Pfam" id="PF21023"/>
    </source>
</evidence>
<dbReference type="GO" id="GO:0003729">
    <property type="term" value="F:mRNA binding"/>
    <property type="evidence" value="ECO:0007669"/>
    <property type="project" value="TreeGrafter"/>
</dbReference>